<organism evidence="6 7">
    <name type="scientific">Streptomyces sanglieri</name>
    <dbReference type="NCBI Taxonomy" id="193460"/>
    <lineage>
        <taxon>Bacteria</taxon>
        <taxon>Bacillati</taxon>
        <taxon>Actinomycetota</taxon>
        <taxon>Actinomycetes</taxon>
        <taxon>Kitasatosporales</taxon>
        <taxon>Streptomycetaceae</taxon>
        <taxon>Streptomyces</taxon>
    </lineage>
</organism>
<feature type="DNA-binding region" description="H-T-H motif" evidence="4">
    <location>
        <begin position="37"/>
        <end position="56"/>
    </location>
</feature>
<dbReference type="InterPro" id="IPR009057">
    <property type="entry name" value="Homeodomain-like_sf"/>
</dbReference>
<keyword evidence="3" id="KW-0804">Transcription</keyword>
<name>A0ABW2XB05_9ACTN</name>
<accession>A0ABW2XB05</accession>
<sequence>MPPPPRTAGRQKDPQIDAAVRVATLDLLAEVGYSELTIGQVAKNADVYRPAIYRRWPSKQHLVTDALATVLGTTPTVDSGDLRADLLFGIGSLVTAFETTVLGPVLPALVADLAREPELRESFLDDVFHARRRSTEAVLRTAAARGDIRELDQAEMEFTLDALAAPVYYRALFRHAPLDTCLVERTVDLVLADLRNGG</sequence>
<dbReference type="InterPro" id="IPR050109">
    <property type="entry name" value="HTH-type_TetR-like_transc_reg"/>
</dbReference>
<dbReference type="SUPFAM" id="SSF46689">
    <property type="entry name" value="Homeodomain-like"/>
    <property type="match status" value="1"/>
</dbReference>
<dbReference type="InterPro" id="IPR001647">
    <property type="entry name" value="HTH_TetR"/>
</dbReference>
<dbReference type="PANTHER" id="PTHR30055">
    <property type="entry name" value="HTH-TYPE TRANSCRIPTIONAL REGULATOR RUTR"/>
    <property type="match status" value="1"/>
</dbReference>
<dbReference type="EMBL" id="JBHTGL010000008">
    <property type="protein sequence ID" value="MFD0629776.1"/>
    <property type="molecule type" value="Genomic_DNA"/>
</dbReference>
<evidence type="ECO:0000256" key="4">
    <source>
        <dbReference type="PROSITE-ProRule" id="PRU00335"/>
    </source>
</evidence>
<protein>
    <submittedName>
        <fullName evidence="6">TetR/AcrR family transcriptional regulator</fullName>
    </submittedName>
</protein>
<feature type="domain" description="HTH tetR-type" evidence="5">
    <location>
        <begin position="14"/>
        <end position="74"/>
    </location>
</feature>
<evidence type="ECO:0000313" key="6">
    <source>
        <dbReference type="EMBL" id="MFD0629776.1"/>
    </source>
</evidence>
<evidence type="ECO:0000256" key="1">
    <source>
        <dbReference type="ARBA" id="ARBA00023015"/>
    </source>
</evidence>
<keyword evidence="1" id="KW-0805">Transcription regulation</keyword>
<dbReference type="Proteomes" id="UP001596915">
    <property type="component" value="Unassembled WGS sequence"/>
</dbReference>
<evidence type="ECO:0000259" key="5">
    <source>
        <dbReference type="PROSITE" id="PS50977"/>
    </source>
</evidence>
<gene>
    <name evidence="6" type="ORF">ACFQ2K_51490</name>
</gene>
<dbReference type="PANTHER" id="PTHR30055:SF148">
    <property type="entry name" value="TETR-FAMILY TRANSCRIPTIONAL REGULATOR"/>
    <property type="match status" value="1"/>
</dbReference>
<evidence type="ECO:0000256" key="3">
    <source>
        <dbReference type="ARBA" id="ARBA00023163"/>
    </source>
</evidence>
<proteinExistence type="predicted"/>
<keyword evidence="2 4" id="KW-0238">DNA-binding</keyword>
<dbReference type="Gene3D" id="1.10.357.10">
    <property type="entry name" value="Tetracycline Repressor, domain 2"/>
    <property type="match status" value="1"/>
</dbReference>
<reference evidence="7" key="1">
    <citation type="journal article" date="2019" name="Int. J. Syst. Evol. Microbiol.">
        <title>The Global Catalogue of Microorganisms (GCM) 10K type strain sequencing project: providing services to taxonomists for standard genome sequencing and annotation.</title>
        <authorList>
            <consortium name="The Broad Institute Genomics Platform"/>
            <consortium name="The Broad Institute Genome Sequencing Center for Infectious Disease"/>
            <person name="Wu L."/>
            <person name="Ma J."/>
        </authorList>
    </citation>
    <scope>NUCLEOTIDE SEQUENCE [LARGE SCALE GENOMIC DNA]</scope>
    <source>
        <strain evidence="7">JCM 12607</strain>
    </source>
</reference>
<keyword evidence="7" id="KW-1185">Reference proteome</keyword>
<comment type="caution">
    <text evidence="6">The sequence shown here is derived from an EMBL/GenBank/DDBJ whole genome shotgun (WGS) entry which is preliminary data.</text>
</comment>
<evidence type="ECO:0000256" key="2">
    <source>
        <dbReference type="ARBA" id="ARBA00023125"/>
    </source>
</evidence>
<dbReference type="Pfam" id="PF16859">
    <property type="entry name" value="TetR_C_11"/>
    <property type="match status" value="1"/>
</dbReference>
<dbReference type="Pfam" id="PF00440">
    <property type="entry name" value="TetR_N"/>
    <property type="match status" value="1"/>
</dbReference>
<dbReference type="InterPro" id="IPR036271">
    <property type="entry name" value="Tet_transcr_reg_TetR-rel_C_sf"/>
</dbReference>
<dbReference type="InterPro" id="IPR011075">
    <property type="entry name" value="TetR_C"/>
</dbReference>
<dbReference type="PROSITE" id="PS50977">
    <property type="entry name" value="HTH_TETR_2"/>
    <property type="match status" value="1"/>
</dbReference>
<evidence type="ECO:0000313" key="7">
    <source>
        <dbReference type="Proteomes" id="UP001596915"/>
    </source>
</evidence>
<dbReference type="Gene3D" id="1.10.10.60">
    <property type="entry name" value="Homeodomain-like"/>
    <property type="match status" value="1"/>
</dbReference>
<dbReference type="SUPFAM" id="SSF48498">
    <property type="entry name" value="Tetracyclin repressor-like, C-terminal domain"/>
    <property type="match status" value="1"/>
</dbReference>